<feature type="domain" description="Lipocalin/cytosolic fatty-acid binding" evidence="3">
    <location>
        <begin position="37"/>
        <end position="178"/>
    </location>
</feature>
<proteinExistence type="inferred from homology"/>
<evidence type="ECO:0000256" key="2">
    <source>
        <dbReference type="PIRNR" id="PIRNR036893"/>
    </source>
</evidence>
<dbReference type="PRINTS" id="PR01171">
    <property type="entry name" value="BCTLIPOCALIN"/>
</dbReference>
<keyword evidence="2" id="KW-0446">Lipid-binding</keyword>
<comment type="caution">
    <text evidence="4">The sequence shown here is derived from an EMBL/GenBank/DDBJ whole genome shotgun (WGS) entry which is preliminary data.</text>
</comment>
<dbReference type="PROSITE" id="PS51257">
    <property type="entry name" value="PROKAR_LIPOPROTEIN"/>
    <property type="match status" value="1"/>
</dbReference>
<comment type="subcellular location">
    <subcellularLocation>
        <location evidence="2">Cell outer membrane</location>
    </subcellularLocation>
</comment>
<accession>A0ABV4BGQ5</accession>
<dbReference type="Gene3D" id="2.40.128.20">
    <property type="match status" value="1"/>
</dbReference>
<gene>
    <name evidence="4" type="ORF">ABC977_13385</name>
</gene>
<evidence type="ECO:0000313" key="5">
    <source>
        <dbReference type="Proteomes" id="UP001564408"/>
    </source>
</evidence>
<keyword evidence="2" id="KW-0732">Signal</keyword>
<comment type="subunit">
    <text evidence="2">Homodimer.</text>
</comment>
<keyword evidence="5" id="KW-1185">Reference proteome</keyword>
<dbReference type="Proteomes" id="UP001564408">
    <property type="component" value="Unassembled WGS sequence"/>
</dbReference>
<dbReference type="PIRSF" id="PIRSF036893">
    <property type="entry name" value="Lipocalin_ApoD"/>
    <property type="match status" value="1"/>
</dbReference>
<dbReference type="PANTHER" id="PTHR10612:SF34">
    <property type="entry name" value="APOLIPOPROTEIN D"/>
    <property type="match status" value="1"/>
</dbReference>
<dbReference type="SUPFAM" id="SSF50814">
    <property type="entry name" value="Lipocalins"/>
    <property type="match status" value="1"/>
</dbReference>
<keyword evidence="2" id="KW-0472">Membrane</keyword>
<feature type="chain" id="PRO_5045017432" description="Outer membrane lipoprotein Blc" evidence="2">
    <location>
        <begin position="23"/>
        <end position="180"/>
    </location>
</feature>
<feature type="signal peptide" evidence="2">
    <location>
        <begin position="1"/>
        <end position="22"/>
    </location>
</feature>
<dbReference type="PROSITE" id="PS00213">
    <property type="entry name" value="LIPOCALIN"/>
    <property type="match status" value="1"/>
</dbReference>
<keyword evidence="2" id="KW-0449">Lipoprotein</keyword>
<evidence type="ECO:0000313" key="4">
    <source>
        <dbReference type="EMBL" id="MEY6433395.1"/>
    </source>
</evidence>
<sequence>MPTQSKHWPAVLVALCAACLLAACSSEERPMKTVDYVDLERFMGDWYVIANIPTFVERGAHNAVESYALTPEGTIATTFTFRAGSFDGPLKTYHPTGFVVDRTSNALWGMQFIWPIKADFRIIYLTPDYQVTAIGRAKRDYVWVMARESAIPDEHYQTILSFLDEIGYDTSRIERVPQRW</sequence>
<reference evidence="4 5" key="1">
    <citation type="submission" date="2024-05" db="EMBL/GenBank/DDBJ databases">
        <title>Genome Sequence and Characterization of the New Strain Purple Sulfur Bacterium of Genus Thioalkalicoccus.</title>
        <authorList>
            <person name="Bryantseva I.A."/>
            <person name="Kyndt J.A."/>
            <person name="Imhoff J.F."/>
        </authorList>
    </citation>
    <scope>NUCLEOTIDE SEQUENCE [LARGE SCALE GENOMIC DNA]</scope>
    <source>
        <strain evidence="4 5">Um2</strain>
    </source>
</reference>
<dbReference type="InterPro" id="IPR047202">
    <property type="entry name" value="Lipocalin_Blc-like_dom"/>
</dbReference>
<comment type="similarity">
    <text evidence="1 2">Belongs to the calycin superfamily. Lipocalin family.</text>
</comment>
<dbReference type="EMBL" id="JBDKXB010000020">
    <property type="protein sequence ID" value="MEY6433395.1"/>
    <property type="molecule type" value="Genomic_DNA"/>
</dbReference>
<comment type="function">
    <text evidence="2">Involved in the storage or transport of lipids necessary for membrane maintenance under stressful conditions. Displays a binding preference for lysophospholipids.</text>
</comment>
<dbReference type="InterPro" id="IPR012674">
    <property type="entry name" value="Calycin"/>
</dbReference>
<dbReference type="InterPro" id="IPR002446">
    <property type="entry name" value="Lipocalin_bac"/>
</dbReference>
<keyword evidence="2" id="KW-0998">Cell outer membrane</keyword>
<dbReference type="InterPro" id="IPR000566">
    <property type="entry name" value="Lipocln_cytosolic_FA-bd_dom"/>
</dbReference>
<name>A0ABV4BGQ5_9GAMM</name>
<dbReference type="InterPro" id="IPR022271">
    <property type="entry name" value="Lipocalin_ApoD"/>
</dbReference>
<evidence type="ECO:0000259" key="3">
    <source>
        <dbReference type="Pfam" id="PF08212"/>
    </source>
</evidence>
<dbReference type="RefSeq" id="WP_369667781.1">
    <property type="nucleotide sequence ID" value="NZ_JBDKXB010000020.1"/>
</dbReference>
<protein>
    <recommendedName>
        <fullName evidence="2">Outer membrane lipoprotein Blc</fullName>
    </recommendedName>
</protein>
<dbReference type="PANTHER" id="PTHR10612">
    <property type="entry name" value="APOLIPOPROTEIN D"/>
    <property type="match status" value="1"/>
</dbReference>
<dbReference type="Pfam" id="PF08212">
    <property type="entry name" value="Lipocalin_2"/>
    <property type="match status" value="1"/>
</dbReference>
<dbReference type="CDD" id="cd19438">
    <property type="entry name" value="lipocalin_Blc-like"/>
    <property type="match status" value="1"/>
</dbReference>
<dbReference type="InterPro" id="IPR022272">
    <property type="entry name" value="Lipocalin_CS"/>
</dbReference>
<organism evidence="4 5">
    <name type="scientific">Thioalkalicoccus limnaeus</name>
    <dbReference type="NCBI Taxonomy" id="120681"/>
    <lineage>
        <taxon>Bacteria</taxon>
        <taxon>Pseudomonadati</taxon>
        <taxon>Pseudomonadota</taxon>
        <taxon>Gammaproteobacteria</taxon>
        <taxon>Chromatiales</taxon>
        <taxon>Chromatiaceae</taxon>
        <taxon>Thioalkalicoccus</taxon>
    </lineage>
</organism>
<evidence type="ECO:0000256" key="1">
    <source>
        <dbReference type="ARBA" id="ARBA00006889"/>
    </source>
</evidence>